<proteinExistence type="predicted"/>
<reference evidence="1 2" key="1">
    <citation type="submission" date="2018-06" db="EMBL/GenBank/DDBJ databases">
        <authorList>
            <consortium name="Pathogen Informatics"/>
            <person name="Doyle S."/>
        </authorList>
    </citation>
    <scope>NUCLEOTIDE SEQUENCE [LARGE SCALE GENOMIC DNA]</scope>
    <source>
        <strain evidence="1 2">NCTC13337</strain>
    </source>
</reference>
<organism evidence="1 2">
    <name type="scientific">Suttonella ornithocola</name>
    <dbReference type="NCBI Taxonomy" id="279832"/>
    <lineage>
        <taxon>Bacteria</taxon>
        <taxon>Pseudomonadati</taxon>
        <taxon>Pseudomonadota</taxon>
        <taxon>Gammaproteobacteria</taxon>
        <taxon>Cardiobacteriales</taxon>
        <taxon>Cardiobacteriaceae</taxon>
        <taxon>Suttonella</taxon>
    </lineage>
</organism>
<dbReference type="AlphaFoldDB" id="A0A380MXX8"/>
<keyword evidence="2" id="KW-1185">Reference proteome</keyword>
<sequence>MPLILAKTCAGSQSAHFLQFYNQGLSLHEIIELLVAIYKNVNPVELKLDCQRYWFSLKQQFGCIDWYHWANKKWETKWSSCDYELYDEANLCQFSTA</sequence>
<evidence type="ECO:0000313" key="2">
    <source>
        <dbReference type="Proteomes" id="UP000254601"/>
    </source>
</evidence>
<evidence type="ECO:0000313" key="1">
    <source>
        <dbReference type="EMBL" id="SUO96753.1"/>
    </source>
</evidence>
<dbReference type="EMBL" id="UHIC01000001">
    <property type="protein sequence ID" value="SUO96753.1"/>
    <property type="molecule type" value="Genomic_DNA"/>
</dbReference>
<gene>
    <name evidence="1" type="ORF">NCTC13337_02002</name>
</gene>
<protein>
    <submittedName>
        <fullName evidence="1">Uncharacterized protein</fullName>
    </submittedName>
</protein>
<dbReference type="Proteomes" id="UP000254601">
    <property type="component" value="Unassembled WGS sequence"/>
</dbReference>
<name>A0A380MXX8_9GAMM</name>
<accession>A0A380MXX8</accession>